<gene>
    <name evidence="2" type="ORF">ABU614_17215</name>
</gene>
<accession>A0AAU8MSA2</accession>
<organism evidence="2">
    <name type="scientific">Lysobacter firmicutimachus</name>
    <dbReference type="NCBI Taxonomy" id="1792846"/>
    <lineage>
        <taxon>Bacteria</taxon>
        <taxon>Pseudomonadati</taxon>
        <taxon>Pseudomonadota</taxon>
        <taxon>Gammaproteobacteria</taxon>
        <taxon>Lysobacterales</taxon>
        <taxon>Lysobacteraceae</taxon>
        <taxon>Lysobacter</taxon>
    </lineage>
</organism>
<sequence>MLGALSATTPSATCAAAVAPGRPVYRRRLHRRTADSLKDGMVLRFGDGDWIDSCLYRFYVERWIKPSPPSAEDVTAGCAWAHGRMGACAFACIADGCSASREGEPTRRRPHSAAGSRSRNGMPVVATSCKTWGLIARNAASSSPIGLSAKAIAPTTAERLS</sequence>
<dbReference type="AlphaFoldDB" id="A0AAU8MSA2"/>
<protein>
    <submittedName>
        <fullName evidence="2">Uncharacterized protein</fullName>
    </submittedName>
</protein>
<proteinExistence type="predicted"/>
<evidence type="ECO:0000313" key="2">
    <source>
        <dbReference type="EMBL" id="XCO74108.1"/>
    </source>
</evidence>
<evidence type="ECO:0000256" key="1">
    <source>
        <dbReference type="SAM" id="MobiDB-lite"/>
    </source>
</evidence>
<name>A0AAU8MSA2_9GAMM</name>
<reference evidence="2" key="1">
    <citation type="submission" date="2024-06" db="EMBL/GenBank/DDBJ databases">
        <authorList>
            <person name="Li S."/>
        </authorList>
    </citation>
    <scope>NUCLEOTIDE SEQUENCE</scope>
    <source>
        <strain evidence="2">SR10</strain>
    </source>
</reference>
<dbReference type="RefSeq" id="WP_363796967.1">
    <property type="nucleotide sequence ID" value="NZ_CP159925.1"/>
</dbReference>
<dbReference type="EMBL" id="CP159925">
    <property type="protein sequence ID" value="XCO74108.1"/>
    <property type="molecule type" value="Genomic_DNA"/>
</dbReference>
<feature type="region of interest" description="Disordered" evidence="1">
    <location>
        <begin position="101"/>
        <end position="121"/>
    </location>
</feature>